<accession>A0A644ZTJ9</accession>
<dbReference type="AlphaFoldDB" id="A0A644ZTJ9"/>
<feature type="transmembrane region" description="Helical" evidence="1">
    <location>
        <begin position="6"/>
        <end position="23"/>
    </location>
</feature>
<dbReference type="EMBL" id="VSSQ01010421">
    <property type="protein sequence ID" value="MPM44300.1"/>
    <property type="molecule type" value="Genomic_DNA"/>
</dbReference>
<keyword evidence="1" id="KW-1133">Transmembrane helix</keyword>
<evidence type="ECO:0000313" key="2">
    <source>
        <dbReference type="EMBL" id="MPM44300.1"/>
    </source>
</evidence>
<organism evidence="2">
    <name type="scientific">bioreactor metagenome</name>
    <dbReference type="NCBI Taxonomy" id="1076179"/>
    <lineage>
        <taxon>unclassified sequences</taxon>
        <taxon>metagenomes</taxon>
        <taxon>ecological metagenomes</taxon>
    </lineage>
</organism>
<protein>
    <submittedName>
        <fullName evidence="2">Uncharacterized protein</fullName>
    </submittedName>
</protein>
<proteinExistence type="predicted"/>
<keyword evidence="1" id="KW-0812">Transmembrane</keyword>
<keyword evidence="1" id="KW-0472">Membrane</keyword>
<gene>
    <name evidence="2" type="ORF">SDC9_90978</name>
</gene>
<evidence type="ECO:0000256" key="1">
    <source>
        <dbReference type="SAM" id="Phobius"/>
    </source>
</evidence>
<reference evidence="2" key="1">
    <citation type="submission" date="2019-08" db="EMBL/GenBank/DDBJ databases">
        <authorList>
            <person name="Kucharzyk K."/>
            <person name="Murdoch R.W."/>
            <person name="Higgins S."/>
            <person name="Loffler F."/>
        </authorList>
    </citation>
    <scope>NUCLEOTIDE SEQUENCE</scope>
</reference>
<comment type="caution">
    <text evidence="2">The sequence shown here is derived from an EMBL/GenBank/DDBJ whole genome shotgun (WGS) entry which is preliminary data.</text>
</comment>
<name>A0A644ZTJ9_9ZZZZ</name>
<sequence>MVIIFYFVTFVTVNLNYILYNKFTAKKKLTKQIFKILKKFKVIINIYNLIEGEFYESIFSTNTHLVI</sequence>